<dbReference type="GeneTree" id="ENSGT00940000162696"/>
<proteinExistence type="predicted"/>
<keyword evidence="2" id="KW-0732">Signal</keyword>
<organism evidence="3 4">
    <name type="scientific">Monodon monoceros</name>
    <name type="common">Narwhal</name>
    <name type="synonym">Ceratodon monodon</name>
    <dbReference type="NCBI Taxonomy" id="40151"/>
    <lineage>
        <taxon>Eukaryota</taxon>
        <taxon>Metazoa</taxon>
        <taxon>Chordata</taxon>
        <taxon>Craniata</taxon>
        <taxon>Vertebrata</taxon>
        <taxon>Euteleostomi</taxon>
        <taxon>Mammalia</taxon>
        <taxon>Eutheria</taxon>
        <taxon>Laurasiatheria</taxon>
        <taxon>Artiodactyla</taxon>
        <taxon>Whippomorpha</taxon>
        <taxon>Cetacea</taxon>
        <taxon>Odontoceti</taxon>
        <taxon>Monodontidae</taxon>
        <taxon>Monodon</taxon>
    </lineage>
</organism>
<keyword evidence="1" id="KW-0472">Membrane</keyword>
<evidence type="ECO:0000313" key="3">
    <source>
        <dbReference type="Ensembl" id="ENSMMNP00015026815.1"/>
    </source>
</evidence>
<evidence type="ECO:0000313" key="4">
    <source>
        <dbReference type="Proteomes" id="UP000694561"/>
    </source>
</evidence>
<reference evidence="3" key="2">
    <citation type="submission" date="2025-09" db="UniProtKB">
        <authorList>
            <consortium name="Ensembl"/>
        </authorList>
    </citation>
    <scope>IDENTIFICATION</scope>
</reference>
<dbReference type="Proteomes" id="UP000694561">
    <property type="component" value="Unplaced"/>
</dbReference>
<evidence type="ECO:0000256" key="1">
    <source>
        <dbReference type="SAM" id="Phobius"/>
    </source>
</evidence>
<feature type="transmembrane region" description="Helical" evidence="1">
    <location>
        <begin position="129"/>
        <end position="151"/>
    </location>
</feature>
<keyword evidence="1" id="KW-1133">Transmembrane helix</keyword>
<feature type="signal peptide" evidence="2">
    <location>
        <begin position="1"/>
        <end position="23"/>
    </location>
</feature>
<dbReference type="AlphaFoldDB" id="A0A8C6C4R9"/>
<protein>
    <submittedName>
        <fullName evidence="3">Uncharacterized protein</fullName>
    </submittedName>
</protein>
<sequence length="154" mass="16864">MPGNPRLLWLLAVTFSLVPRAQPLAGDAEEEEQNETPLPAVPCDYDRCRHLQVPCQELQRAGPTTCLCPGLSSATQPPDPPRLGEVRMEAEAGRAVVHWCAPFSPVHQYWLLLWEGAGAPQKEHLSSAFAMDILVCLCILTCLCTSIGYLLGSR</sequence>
<dbReference type="Ensembl" id="ENSMMNT00015029477.1">
    <property type="protein sequence ID" value="ENSMMNP00015026815.1"/>
    <property type="gene ID" value="ENSMMNG00015019615.1"/>
</dbReference>
<reference evidence="3" key="1">
    <citation type="submission" date="2025-08" db="UniProtKB">
        <authorList>
            <consortium name="Ensembl"/>
        </authorList>
    </citation>
    <scope>IDENTIFICATION</scope>
</reference>
<feature type="chain" id="PRO_5034066319" evidence="2">
    <location>
        <begin position="24"/>
        <end position="154"/>
    </location>
</feature>
<evidence type="ECO:0000256" key="2">
    <source>
        <dbReference type="SAM" id="SignalP"/>
    </source>
</evidence>
<accession>A0A8C6C4R9</accession>
<keyword evidence="4" id="KW-1185">Reference proteome</keyword>
<keyword evidence="1" id="KW-0812">Transmembrane</keyword>
<name>A0A8C6C4R9_MONMO</name>